<comment type="caution">
    <text evidence="2">The sequence shown here is derived from an EMBL/GenBank/DDBJ whole genome shotgun (WGS) entry which is preliminary data.</text>
</comment>
<dbReference type="InterPro" id="IPR042230">
    <property type="entry name" value="CusF_sf"/>
</dbReference>
<feature type="signal peptide" evidence="1">
    <location>
        <begin position="1"/>
        <end position="20"/>
    </location>
</feature>
<proteinExistence type="predicted"/>
<gene>
    <name evidence="2" type="ORF">DBO85_16345</name>
</gene>
<protein>
    <submittedName>
        <fullName evidence="2">Copper-binding protein</fullName>
    </submittedName>
</protein>
<dbReference type="RefSeq" id="WP_108108417.1">
    <property type="nucleotide sequence ID" value="NZ_QASN01000021.1"/>
</dbReference>
<evidence type="ECO:0000256" key="1">
    <source>
        <dbReference type="SAM" id="SignalP"/>
    </source>
</evidence>
<dbReference type="EMBL" id="QASN01000021">
    <property type="protein sequence ID" value="PTU72831.1"/>
    <property type="molecule type" value="Genomic_DNA"/>
</dbReference>
<dbReference type="OrthoDB" id="5771277at2"/>
<evidence type="ECO:0000313" key="3">
    <source>
        <dbReference type="Proteomes" id="UP000244064"/>
    </source>
</evidence>
<name>A0A2T5P537_9PSED</name>
<organism evidence="2 3">
    <name type="scientific">Pseudomonas mangrovi</name>
    <dbReference type="NCBI Taxonomy" id="2161748"/>
    <lineage>
        <taxon>Bacteria</taxon>
        <taxon>Pseudomonadati</taxon>
        <taxon>Pseudomonadota</taxon>
        <taxon>Gammaproteobacteria</taxon>
        <taxon>Pseudomonadales</taxon>
        <taxon>Pseudomonadaceae</taxon>
        <taxon>Pseudomonas</taxon>
    </lineage>
</organism>
<keyword evidence="3" id="KW-1185">Reference proteome</keyword>
<dbReference type="AlphaFoldDB" id="A0A2T5P537"/>
<keyword evidence="1" id="KW-0732">Signal</keyword>
<accession>A0A2T5P537</accession>
<sequence length="108" mass="11586">MNRSTCLALLLGLSLGSAQAADPHAGHHQRATMTTARTQAEVRSIDHQSNQLGVAHGAIPELKWPPMVMDFSATPEQLQGLAVGDQVELEIGVEAGEVHLLDVRRQSD</sequence>
<dbReference type="Proteomes" id="UP000244064">
    <property type="component" value="Unassembled WGS sequence"/>
</dbReference>
<feature type="chain" id="PRO_5015519032" evidence="1">
    <location>
        <begin position="21"/>
        <end position="108"/>
    </location>
</feature>
<dbReference type="Pfam" id="PF11604">
    <property type="entry name" value="CusF_Ec"/>
    <property type="match status" value="1"/>
</dbReference>
<reference evidence="2 3" key="1">
    <citation type="submission" date="2018-04" db="EMBL/GenBank/DDBJ databases">
        <title>Pseudomonas sp. nov., isolated from mangrove soil.</title>
        <authorList>
            <person name="Chen C."/>
        </authorList>
    </citation>
    <scope>NUCLEOTIDE SEQUENCE [LARGE SCALE GENOMIC DNA]</scope>
    <source>
        <strain evidence="2 3">TC-11</strain>
    </source>
</reference>
<dbReference type="Gene3D" id="2.40.50.320">
    <property type="entry name" value="Copper binding periplasmic protein CusF"/>
    <property type="match status" value="1"/>
</dbReference>
<evidence type="ECO:0000313" key="2">
    <source>
        <dbReference type="EMBL" id="PTU72831.1"/>
    </source>
</evidence>
<dbReference type="InterPro" id="IPR021647">
    <property type="entry name" value="CusF_Ec"/>
</dbReference>